<feature type="transmembrane region" description="Helical" evidence="11">
    <location>
        <begin position="12"/>
        <end position="34"/>
    </location>
</feature>
<keyword evidence="9 10" id="KW-0472">Membrane</keyword>
<gene>
    <name evidence="14" type="primary">gspK</name>
    <name evidence="14" type="ORF">GCM10022414_09890</name>
</gene>
<dbReference type="InterPro" id="IPR049031">
    <property type="entry name" value="T2SSK_SAM-like_1st"/>
</dbReference>
<dbReference type="Pfam" id="PF03934">
    <property type="entry name" value="T2SSK"/>
    <property type="match status" value="1"/>
</dbReference>
<dbReference type="PIRSF" id="PIRSF002786">
    <property type="entry name" value="XcpX"/>
    <property type="match status" value="1"/>
</dbReference>
<evidence type="ECO:0000256" key="11">
    <source>
        <dbReference type="SAM" id="Phobius"/>
    </source>
</evidence>
<dbReference type="Pfam" id="PF21687">
    <property type="entry name" value="T2SSK_1st"/>
    <property type="match status" value="1"/>
</dbReference>
<dbReference type="Proteomes" id="UP001500392">
    <property type="component" value="Unassembled WGS sequence"/>
</dbReference>
<evidence type="ECO:0000313" key="14">
    <source>
        <dbReference type="EMBL" id="GAA4089050.1"/>
    </source>
</evidence>
<dbReference type="InterPro" id="IPR045584">
    <property type="entry name" value="Pilin-like"/>
</dbReference>
<dbReference type="SUPFAM" id="SSF158544">
    <property type="entry name" value="GspK insert domain-like"/>
    <property type="match status" value="2"/>
</dbReference>
<dbReference type="SUPFAM" id="SSF54523">
    <property type="entry name" value="Pili subunits"/>
    <property type="match status" value="1"/>
</dbReference>
<keyword evidence="5 10" id="KW-0997">Cell inner membrane</keyword>
<dbReference type="PANTHER" id="PTHR38831">
    <property type="entry name" value="TYPE II SECRETION SYSTEM PROTEIN K"/>
    <property type="match status" value="1"/>
</dbReference>
<protein>
    <recommendedName>
        <fullName evidence="10">Type II secretion system protein K</fullName>
    </recommendedName>
</protein>
<proteinExistence type="inferred from homology"/>
<evidence type="ECO:0000259" key="13">
    <source>
        <dbReference type="Pfam" id="PF21687"/>
    </source>
</evidence>
<organism evidence="14 15">
    <name type="scientific">Zhongshania borealis</name>
    <dbReference type="NCBI Taxonomy" id="889488"/>
    <lineage>
        <taxon>Bacteria</taxon>
        <taxon>Pseudomonadati</taxon>
        <taxon>Pseudomonadota</taxon>
        <taxon>Gammaproteobacteria</taxon>
        <taxon>Cellvibrionales</taxon>
        <taxon>Spongiibacteraceae</taxon>
        <taxon>Zhongshania</taxon>
    </lineage>
</organism>
<comment type="caution">
    <text evidence="14">The sequence shown here is derived from an EMBL/GenBank/DDBJ whole genome shotgun (WGS) entry which is preliminary data.</text>
</comment>
<dbReference type="EMBL" id="BAABDM010000001">
    <property type="protein sequence ID" value="GAA4089050.1"/>
    <property type="molecule type" value="Genomic_DNA"/>
</dbReference>
<keyword evidence="3 10" id="KW-0813">Transport</keyword>
<evidence type="ECO:0000256" key="6">
    <source>
        <dbReference type="ARBA" id="ARBA00022692"/>
    </source>
</evidence>
<dbReference type="NCBIfam" id="NF037980">
    <property type="entry name" value="T2SS_GspK"/>
    <property type="match status" value="1"/>
</dbReference>
<keyword evidence="4 10" id="KW-1003">Cell membrane</keyword>
<evidence type="ECO:0000256" key="7">
    <source>
        <dbReference type="ARBA" id="ARBA00022927"/>
    </source>
</evidence>
<evidence type="ECO:0000256" key="8">
    <source>
        <dbReference type="ARBA" id="ARBA00022989"/>
    </source>
</evidence>
<dbReference type="InterPro" id="IPR049179">
    <property type="entry name" value="T2SSK_SAM-like_2nd"/>
</dbReference>
<evidence type="ECO:0000256" key="10">
    <source>
        <dbReference type="PIRNR" id="PIRNR002786"/>
    </source>
</evidence>
<comment type="subcellular location">
    <subcellularLocation>
        <location evidence="1 10">Cell inner membrane</location>
    </subcellularLocation>
</comment>
<dbReference type="Gene3D" id="3.30.1300.30">
    <property type="entry name" value="GSPII I/J protein-like"/>
    <property type="match status" value="1"/>
</dbReference>
<comment type="similarity">
    <text evidence="2 10">Belongs to the GSP K family.</text>
</comment>
<evidence type="ECO:0000256" key="2">
    <source>
        <dbReference type="ARBA" id="ARBA00007246"/>
    </source>
</evidence>
<evidence type="ECO:0000256" key="5">
    <source>
        <dbReference type="ARBA" id="ARBA00022519"/>
    </source>
</evidence>
<sequence>MTRLNVQAQRQRGAALMMVLLIVAVMVVLAVGLVDGVRYSSQRLLNQRLMDQAYWYSLGGERIAVFALEDIAGETVVHLGQDWARKDIVFPIDGGSIAGLISDEQACFNINSLYKPEVSSGESTELTTAEQVFNGLLSNLEFSAQRAEFIVGRTQDWIDEDFSPEGIYGAEDLLYTAKDFPYLPPNSLIDSVSELALFAEFEEDEQSRLAPYICALPEANTVLNINTVSAAQAPLLAAAIGNVRSASELVALIEARPENGWPDVASFISELNLSAEEPLATVFIQGLGVNSHYFRGLSDVFYEQRQLHMYSRIVLRNGKAIVYAREYGEVF</sequence>
<dbReference type="PANTHER" id="PTHR38831:SF1">
    <property type="entry name" value="TYPE II SECRETION SYSTEM PROTEIN K-RELATED"/>
    <property type="match status" value="1"/>
</dbReference>
<evidence type="ECO:0000256" key="4">
    <source>
        <dbReference type="ARBA" id="ARBA00022475"/>
    </source>
</evidence>
<keyword evidence="8 11" id="KW-1133">Transmembrane helix</keyword>
<dbReference type="Gene3D" id="1.10.40.60">
    <property type="entry name" value="EpsJ-like"/>
    <property type="match status" value="2"/>
</dbReference>
<keyword evidence="15" id="KW-1185">Reference proteome</keyword>
<reference evidence="15" key="1">
    <citation type="journal article" date="2019" name="Int. J. Syst. Evol. Microbiol.">
        <title>The Global Catalogue of Microorganisms (GCM) 10K type strain sequencing project: providing services to taxonomists for standard genome sequencing and annotation.</title>
        <authorList>
            <consortium name="The Broad Institute Genomics Platform"/>
            <consortium name="The Broad Institute Genome Sequencing Center for Infectious Disease"/>
            <person name="Wu L."/>
            <person name="Ma J."/>
        </authorList>
    </citation>
    <scope>NUCLEOTIDE SEQUENCE [LARGE SCALE GENOMIC DNA]</scope>
    <source>
        <strain evidence="15">JCM 17304</strain>
    </source>
</reference>
<evidence type="ECO:0000256" key="1">
    <source>
        <dbReference type="ARBA" id="ARBA00004533"/>
    </source>
</evidence>
<evidence type="ECO:0000256" key="9">
    <source>
        <dbReference type="ARBA" id="ARBA00023136"/>
    </source>
</evidence>
<dbReference type="InterPro" id="IPR038072">
    <property type="entry name" value="GspK_central_sf"/>
</dbReference>
<evidence type="ECO:0000259" key="12">
    <source>
        <dbReference type="Pfam" id="PF03934"/>
    </source>
</evidence>
<evidence type="ECO:0000256" key="3">
    <source>
        <dbReference type="ARBA" id="ARBA00022448"/>
    </source>
</evidence>
<evidence type="ECO:0000313" key="15">
    <source>
        <dbReference type="Proteomes" id="UP001500392"/>
    </source>
</evidence>
<dbReference type="InterPro" id="IPR005628">
    <property type="entry name" value="GspK"/>
</dbReference>
<accession>A0ABP7WHH5</accession>
<name>A0ABP7WHH5_9GAMM</name>
<dbReference type="RefSeq" id="WP_344932982.1">
    <property type="nucleotide sequence ID" value="NZ_BAABDM010000001.1"/>
</dbReference>
<keyword evidence="7" id="KW-0653">Protein transport</keyword>
<feature type="domain" description="T2SS protein K first SAM-like" evidence="13">
    <location>
        <begin position="106"/>
        <end position="218"/>
    </location>
</feature>
<keyword evidence="6 11" id="KW-0812">Transmembrane</keyword>
<feature type="domain" description="T2SS protein K second SAM-like" evidence="12">
    <location>
        <begin position="223"/>
        <end position="280"/>
    </location>
</feature>